<dbReference type="InterPro" id="IPR036396">
    <property type="entry name" value="Cyt_P450_sf"/>
</dbReference>
<keyword evidence="6 8" id="KW-0408">Iron</keyword>
<gene>
    <name evidence="11" type="ORF">RND81_13G046300</name>
</gene>
<evidence type="ECO:0000256" key="1">
    <source>
        <dbReference type="ARBA" id="ARBA00001971"/>
    </source>
</evidence>
<keyword evidence="7 9" id="KW-0503">Monooxygenase</keyword>
<evidence type="ECO:0000313" key="12">
    <source>
        <dbReference type="Proteomes" id="UP001443914"/>
    </source>
</evidence>
<dbReference type="PROSITE" id="PS00086">
    <property type="entry name" value="CYTOCHROME_P450"/>
    <property type="match status" value="1"/>
</dbReference>
<comment type="cofactor">
    <cofactor evidence="1 8">
        <name>heme</name>
        <dbReference type="ChEBI" id="CHEBI:30413"/>
    </cofactor>
</comment>
<dbReference type="PANTHER" id="PTHR47951:SF7">
    <property type="entry name" value="FLAVONOID 3',5'-HYDROXYLASE-LIKE ISOFORM X1"/>
    <property type="match status" value="1"/>
</dbReference>
<dbReference type="PANTHER" id="PTHR47951">
    <property type="entry name" value="OS08G0547900 PROTEIN"/>
    <property type="match status" value="1"/>
</dbReference>
<keyword evidence="10" id="KW-0472">Membrane</keyword>
<feature type="transmembrane region" description="Helical" evidence="10">
    <location>
        <begin position="6"/>
        <end position="26"/>
    </location>
</feature>
<comment type="caution">
    <text evidence="11">The sequence shown here is derived from an EMBL/GenBank/DDBJ whole genome shotgun (WGS) entry which is preliminary data.</text>
</comment>
<name>A0AAW1H2I7_SAPOF</name>
<comment type="similarity">
    <text evidence="2 9">Belongs to the cytochrome P450 family.</text>
</comment>
<evidence type="ECO:0000256" key="4">
    <source>
        <dbReference type="ARBA" id="ARBA00022723"/>
    </source>
</evidence>
<keyword evidence="5 9" id="KW-0560">Oxidoreductase</keyword>
<keyword evidence="10" id="KW-0812">Transmembrane</keyword>
<evidence type="ECO:0000256" key="6">
    <source>
        <dbReference type="ARBA" id="ARBA00023004"/>
    </source>
</evidence>
<keyword evidence="4 8" id="KW-0479">Metal-binding</keyword>
<dbReference type="Pfam" id="PF00067">
    <property type="entry name" value="p450"/>
    <property type="match status" value="1"/>
</dbReference>
<keyword evidence="10" id="KW-1133">Transmembrane helix</keyword>
<feature type="binding site" description="axial binding residue" evidence="8">
    <location>
        <position position="444"/>
    </location>
    <ligand>
        <name>heme</name>
        <dbReference type="ChEBI" id="CHEBI:30413"/>
    </ligand>
    <ligandPart>
        <name>Fe</name>
        <dbReference type="ChEBI" id="CHEBI:18248"/>
    </ligandPart>
</feature>
<evidence type="ECO:0000256" key="9">
    <source>
        <dbReference type="RuleBase" id="RU000461"/>
    </source>
</evidence>
<evidence type="ECO:0000256" key="8">
    <source>
        <dbReference type="PIRSR" id="PIRSR602401-1"/>
    </source>
</evidence>
<dbReference type="GO" id="GO:0005506">
    <property type="term" value="F:iron ion binding"/>
    <property type="evidence" value="ECO:0007669"/>
    <property type="project" value="InterPro"/>
</dbReference>
<sequence length="522" mass="58471">MLYISAEFAVKFLAALISLFLTFYVFSTKRRSKEKSLSLPGPSGLPVVGYLPFLGSDLRFTFKDLADIYGPIFKVRLGYKEAVVITSPSLAKEVLRDKDVVFSNRDPTVAAKIAVGGSDIAFSDNGPEWRKMKKIFVSEMLSNANLDATSHHRKHNVKIMINKTYKKAGELVDIGELVFITIIGSVMSMVWGNSMKGLGGNAIDAEFRSVVADFMFLLGEPNISDFLPCFARFDLQGVRRRMTLAAERIEKLFDLAIQHHSAADTNNQKDFLGCLLQHTKLEDPATSLTLPQVKGILTDAIIGGMDTTSSTVELAMAQILKHPEIMRKIQEELTEIVGLNNTIDESHLSKLKYLNAVLKETLRLHPAVPLFVPHRPKTSTTVGGYTVPKDSQIFINVWAIHRDPQLWENPTEFRPKRFLNGSEKSDFMGKQFEYLPFGSGRRMCPGKQFEYLPFGSGRRMVPRMLVLGSLLHCFEWKLPNDTVDVDLTEKFGIVVRKSTPLLAVPSPRLSKVDLYSMDSISE</sequence>
<dbReference type="InterPro" id="IPR001128">
    <property type="entry name" value="Cyt_P450"/>
</dbReference>
<evidence type="ECO:0000256" key="10">
    <source>
        <dbReference type="SAM" id="Phobius"/>
    </source>
</evidence>
<dbReference type="PRINTS" id="PR00385">
    <property type="entry name" value="P450"/>
</dbReference>
<dbReference type="GO" id="GO:0020037">
    <property type="term" value="F:heme binding"/>
    <property type="evidence" value="ECO:0007669"/>
    <property type="project" value="InterPro"/>
</dbReference>
<dbReference type="SUPFAM" id="SSF48264">
    <property type="entry name" value="Cytochrome P450"/>
    <property type="match status" value="1"/>
</dbReference>
<dbReference type="AlphaFoldDB" id="A0AAW1H2I7"/>
<accession>A0AAW1H2I7</accession>
<dbReference type="GO" id="GO:0016705">
    <property type="term" value="F:oxidoreductase activity, acting on paired donors, with incorporation or reduction of molecular oxygen"/>
    <property type="evidence" value="ECO:0007669"/>
    <property type="project" value="InterPro"/>
</dbReference>
<dbReference type="InterPro" id="IPR017972">
    <property type="entry name" value="Cyt_P450_CS"/>
</dbReference>
<proteinExistence type="inferred from homology"/>
<dbReference type="Gene3D" id="1.10.630.10">
    <property type="entry name" value="Cytochrome P450"/>
    <property type="match status" value="1"/>
</dbReference>
<protein>
    <recommendedName>
        <fullName evidence="13">Cytochrome P450</fullName>
    </recommendedName>
</protein>
<keyword evidence="3 8" id="KW-0349">Heme</keyword>
<feature type="transmembrane region" description="Helical" evidence="10">
    <location>
        <begin position="171"/>
        <end position="191"/>
    </location>
</feature>
<dbReference type="FunFam" id="1.10.630.10:FF:000126">
    <property type="entry name" value="Predicted protein"/>
    <property type="match status" value="1"/>
</dbReference>
<evidence type="ECO:0000256" key="7">
    <source>
        <dbReference type="ARBA" id="ARBA00023033"/>
    </source>
</evidence>
<dbReference type="EMBL" id="JBDFQZ010000013">
    <property type="protein sequence ID" value="KAK9668268.1"/>
    <property type="molecule type" value="Genomic_DNA"/>
</dbReference>
<evidence type="ECO:0000256" key="2">
    <source>
        <dbReference type="ARBA" id="ARBA00010617"/>
    </source>
</evidence>
<evidence type="ECO:0000313" key="11">
    <source>
        <dbReference type="EMBL" id="KAK9668268.1"/>
    </source>
</evidence>
<keyword evidence="12" id="KW-1185">Reference proteome</keyword>
<dbReference type="PRINTS" id="PR00463">
    <property type="entry name" value="EP450I"/>
</dbReference>
<evidence type="ECO:0000256" key="3">
    <source>
        <dbReference type="ARBA" id="ARBA00022617"/>
    </source>
</evidence>
<evidence type="ECO:0000256" key="5">
    <source>
        <dbReference type="ARBA" id="ARBA00023002"/>
    </source>
</evidence>
<dbReference type="GO" id="GO:0004497">
    <property type="term" value="F:monooxygenase activity"/>
    <property type="evidence" value="ECO:0007669"/>
    <property type="project" value="UniProtKB-KW"/>
</dbReference>
<dbReference type="InterPro" id="IPR002401">
    <property type="entry name" value="Cyt_P450_E_grp-I"/>
</dbReference>
<dbReference type="Proteomes" id="UP001443914">
    <property type="component" value="Unassembled WGS sequence"/>
</dbReference>
<reference evidence="11" key="1">
    <citation type="submission" date="2024-03" db="EMBL/GenBank/DDBJ databases">
        <title>WGS assembly of Saponaria officinalis var. Norfolk2.</title>
        <authorList>
            <person name="Jenkins J."/>
            <person name="Shu S."/>
            <person name="Grimwood J."/>
            <person name="Barry K."/>
            <person name="Goodstein D."/>
            <person name="Schmutz J."/>
            <person name="Leebens-Mack J."/>
            <person name="Osbourn A."/>
        </authorList>
    </citation>
    <scope>NUCLEOTIDE SEQUENCE [LARGE SCALE GENOMIC DNA]</scope>
    <source>
        <strain evidence="11">JIC</strain>
    </source>
</reference>
<evidence type="ECO:0008006" key="13">
    <source>
        <dbReference type="Google" id="ProtNLM"/>
    </source>
</evidence>
<organism evidence="11 12">
    <name type="scientific">Saponaria officinalis</name>
    <name type="common">Common soapwort</name>
    <name type="synonym">Lychnis saponaria</name>
    <dbReference type="NCBI Taxonomy" id="3572"/>
    <lineage>
        <taxon>Eukaryota</taxon>
        <taxon>Viridiplantae</taxon>
        <taxon>Streptophyta</taxon>
        <taxon>Embryophyta</taxon>
        <taxon>Tracheophyta</taxon>
        <taxon>Spermatophyta</taxon>
        <taxon>Magnoliopsida</taxon>
        <taxon>eudicotyledons</taxon>
        <taxon>Gunneridae</taxon>
        <taxon>Pentapetalae</taxon>
        <taxon>Caryophyllales</taxon>
        <taxon>Caryophyllaceae</taxon>
        <taxon>Caryophylleae</taxon>
        <taxon>Saponaria</taxon>
    </lineage>
</organism>